<evidence type="ECO:0000313" key="2">
    <source>
        <dbReference type="Proteomes" id="UP001054945"/>
    </source>
</evidence>
<accession>A0AAV4YB63</accession>
<dbReference type="EMBL" id="BPLR01019064">
    <property type="protein sequence ID" value="GIZ04305.1"/>
    <property type="molecule type" value="Genomic_DNA"/>
</dbReference>
<comment type="caution">
    <text evidence="1">The sequence shown here is derived from an EMBL/GenBank/DDBJ whole genome shotgun (WGS) entry which is preliminary data.</text>
</comment>
<reference evidence="1 2" key="1">
    <citation type="submission" date="2021-06" db="EMBL/GenBank/DDBJ databases">
        <title>Caerostris extrusa draft genome.</title>
        <authorList>
            <person name="Kono N."/>
            <person name="Arakawa K."/>
        </authorList>
    </citation>
    <scope>NUCLEOTIDE SEQUENCE [LARGE SCALE GENOMIC DNA]</scope>
</reference>
<dbReference type="AlphaFoldDB" id="A0AAV4YB63"/>
<organism evidence="1 2">
    <name type="scientific">Caerostris extrusa</name>
    <name type="common">Bark spider</name>
    <name type="synonym">Caerostris bankana</name>
    <dbReference type="NCBI Taxonomy" id="172846"/>
    <lineage>
        <taxon>Eukaryota</taxon>
        <taxon>Metazoa</taxon>
        <taxon>Ecdysozoa</taxon>
        <taxon>Arthropoda</taxon>
        <taxon>Chelicerata</taxon>
        <taxon>Arachnida</taxon>
        <taxon>Araneae</taxon>
        <taxon>Araneomorphae</taxon>
        <taxon>Entelegynae</taxon>
        <taxon>Araneoidea</taxon>
        <taxon>Araneidae</taxon>
        <taxon>Caerostris</taxon>
    </lineage>
</organism>
<keyword evidence="2" id="KW-1185">Reference proteome</keyword>
<protein>
    <submittedName>
        <fullName evidence="1">Uncharacterized protein</fullName>
    </submittedName>
</protein>
<proteinExistence type="predicted"/>
<name>A0AAV4YB63_CAEEX</name>
<sequence>MLPRVMKPIIECLSAGISNELCDLRKRTAGATVPVPPVGYLPCLMGDGRLRPMMAILLCQMACYGGIIRCEGKSVNHLRGPPNR</sequence>
<dbReference type="Proteomes" id="UP001054945">
    <property type="component" value="Unassembled WGS sequence"/>
</dbReference>
<evidence type="ECO:0000313" key="1">
    <source>
        <dbReference type="EMBL" id="GIZ04305.1"/>
    </source>
</evidence>
<gene>
    <name evidence="1" type="ORF">CEXT_482071</name>
</gene>